<comment type="similarity">
    <text evidence="3">Belongs to the PPP phosphatase family. PP-2B subfamily.</text>
</comment>
<proteinExistence type="inferred from homology"/>
<evidence type="ECO:0000313" key="15">
    <source>
        <dbReference type="EnsemblMetazoa" id="HelroP67240"/>
    </source>
</evidence>
<dbReference type="PANTHER" id="PTHR45673">
    <property type="entry name" value="SERINE/THREONINE-PROTEIN PHOSPHATASE 2B CATALYTIC SUBUNIT 1-RELATED"/>
    <property type="match status" value="1"/>
</dbReference>
<dbReference type="EC" id="3.1.3.16" evidence="12"/>
<dbReference type="CDD" id="cd07416">
    <property type="entry name" value="MPP_PP2B"/>
    <property type="match status" value="1"/>
</dbReference>
<evidence type="ECO:0000256" key="3">
    <source>
        <dbReference type="ARBA" id="ARBA00009905"/>
    </source>
</evidence>
<keyword evidence="16" id="KW-1185">Reference proteome</keyword>
<keyword evidence="8" id="KW-0904">Protein phosphatase</keyword>
<evidence type="ECO:0000256" key="4">
    <source>
        <dbReference type="ARBA" id="ARBA00022723"/>
    </source>
</evidence>
<dbReference type="GO" id="GO:0046872">
    <property type="term" value="F:metal ion binding"/>
    <property type="evidence" value="ECO:0007669"/>
    <property type="project" value="UniProtKB-KW"/>
</dbReference>
<dbReference type="OrthoDB" id="5593063at2759"/>
<dbReference type="InterPro" id="IPR041751">
    <property type="entry name" value="MPP_PP2B"/>
</dbReference>
<organism evidence="15 16">
    <name type="scientific">Helobdella robusta</name>
    <name type="common">Californian leech</name>
    <dbReference type="NCBI Taxonomy" id="6412"/>
    <lineage>
        <taxon>Eukaryota</taxon>
        <taxon>Metazoa</taxon>
        <taxon>Spiralia</taxon>
        <taxon>Lophotrochozoa</taxon>
        <taxon>Annelida</taxon>
        <taxon>Clitellata</taxon>
        <taxon>Hirudinea</taxon>
        <taxon>Rhynchobdellida</taxon>
        <taxon>Glossiphoniidae</taxon>
        <taxon>Helobdella</taxon>
    </lineage>
</organism>
<evidence type="ECO:0000256" key="6">
    <source>
        <dbReference type="ARBA" id="ARBA00022833"/>
    </source>
</evidence>
<dbReference type="InterPro" id="IPR004843">
    <property type="entry name" value="Calcineurin-like_PHP"/>
</dbReference>
<dbReference type="EnsemblMetazoa" id="HelroT67240">
    <property type="protein sequence ID" value="HelroP67240"/>
    <property type="gene ID" value="HelroG67240"/>
</dbReference>
<reference evidence="14 16" key="2">
    <citation type="journal article" date="2013" name="Nature">
        <title>Insights into bilaterian evolution from three spiralian genomes.</title>
        <authorList>
            <person name="Simakov O."/>
            <person name="Marletaz F."/>
            <person name="Cho S.J."/>
            <person name="Edsinger-Gonzales E."/>
            <person name="Havlak P."/>
            <person name="Hellsten U."/>
            <person name="Kuo D.H."/>
            <person name="Larsson T."/>
            <person name="Lv J."/>
            <person name="Arendt D."/>
            <person name="Savage R."/>
            <person name="Osoegawa K."/>
            <person name="de Jong P."/>
            <person name="Grimwood J."/>
            <person name="Chapman J.A."/>
            <person name="Shapiro H."/>
            <person name="Aerts A."/>
            <person name="Otillar R.P."/>
            <person name="Terry A.Y."/>
            <person name="Boore J.L."/>
            <person name="Grigoriev I.V."/>
            <person name="Lindberg D.R."/>
            <person name="Seaver E.C."/>
            <person name="Weisblat D.A."/>
            <person name="Putnam N.H."/>
            <person name="Rokhsar D.S."/>
        </authorList>
    </citation>
    <scope>NUCLEOTIDE SEQUENCE</scope>
</reference>
<dbReference type="RefSeq" id="XP_009022549.1">
    <property type="nucleotide sequence ID" value="XM_009024301.1"/>
</dbReference>
<keyword evidence="6" id="KW-0862">Zinc</keyword>
<dbReference type="SMART" id="SM00156">
    <property type="entry name" value="PP2Ac"/>
    <property type="match status" value="1"/>
</dbReference>
<reference evidence="16" key="1">
    <citation type="submission" date="2012-12" db="EMBL/GenBank/DDBJ databases">
        <authorList>
            <person name="Hellsten U."/>
            <person name="Grimwood J."/>
            <person name="Chapman J.A."/>
            <person name="Shapiro H."/>
            <person name="Aerts A."/>
            <person name="Otillar R.P."/>
            <person name="Terry A.Y."/>
            <person name="Boore J.L."/>
            <person name="Simakov O."/>
            <person name="Marletaz F."/>
            <person name="Cho S.-J."/>
            <person name="Edsinger-Gonzales E."/>
            <person name="Havlak P."/>
            <person name="Kuo D.-H."/>
            <person name="Larsson T."/>
            <person name="Lv J."/>
            <person name="Arendt D."/>
            <person name="Savage R."/>
            <person name="Osoegawa K."/>
            <person name="de Jong P."/>
            <person name="Lindberg D.R."/>
            <person name="Seaver E.C."/>
            <person name="Weisblat D.A."/>
            <person name="Putnam N.H."/>
            <person name="Grigoriev I.V."/>
            <person name="Rokhsar D.S."/>
        </authorList>
    </citation>
    <scope>NUCLEOTIDE SEQUENCE</scope>
</reference>
<evidence type="ECO:0000256" key="5">
    <source>
        <dbReference type="ARBA" id="ARBA00022801"/>
    </source>
</evidence>
<dbReference type="FunFam" id="3.60.21.10:FF:000053">
    <property type="entry name" value="Serine/threonine-protein phosphatase"/>
    <property type="match status" value="1"/>
</dbReference>
<comment type="catalytic activity">
    <reaction evidence="11 12">
        <text>O-phospho-L-threonyl-[protein] + H2O = L-threonyl-[protein] + phosphate</text>
        <dbReference type="Rhea" id="RHEA:47004"/>
        <dbReference type="Rhea" id="RHEA-COMP:11060"/>
        <dbReference type="Rhea" id="RHEA-COMP:11605"/>
        <dbReference type="ChEBI" id="CHEBI:15377"/>
        <dbReference type="ChEBI" id="CHEBI:30013"/>
        <dbReference type="ChEBI" id="CHEBI:43474"/>
        <dbReference type="ChEBI" id="CHEBI:61977"/>
        <dbReference type="EC" id="3.1.3.16"/>
    </reaction>
</comment>
<dbReference type="InterPro" id="IPR006186">
    <property type="entry name" value="Ser/Thr-sp_prot-phosphatase"/>
</dbReference>
<evidence type="ECO:0000256" key="7">
    <source>
        <dbReference type="ARBA" id="ARBA00022860"/>
    </source>
</evidence>
<comment type="catalytic activity">
    <reaction evidence="10">
        <text>O-phospho-L-seryl-[protein] + H2O = L-seryl-[protein] + phosphate</text>
        <dbReference type="Rhea" id="RHEA:20629"/>
        <dbReference type="Rhea" id="RHEA-COMP:9863"/>
        <dbReference type="Rhea" id="RHEA-COMP:11604"/>
        <dbReference type="ChEBI" id="CHEBI:15377"/>
        <dbReference type="ChEBI" id="CHEBI:29999"/>
        <dbReference type="ChEBI" id="CHEBI:43474"/>
        <dbReference type="ChEBI" id="CHEBI:83421"/>
        <dbReference type="EC" id="3.1.3.16"/>
    </reaction>
</comment>
<dbReference type="GO" id="GO:0005955">
    <property type="term" value="C:calcineurin complex"/>
    <property type="evidence" value="ECO:0000318"/>
    <property type="project" value="GO_Central"/>
</dbReference>
<dbReference type="CTD" id="20214035"/>
<dbReference type="Proteomes" id="UP000015101">
    <property type="component" value="Unassembled WGS sequence"/>
</dbReference>
<dbReference type="InterPro" id="IPR029052">
    <property type="entry name" value="Metallo-depent_PP-like"/>
</dbReference>
<dbReference type="GO" id="GO:0097720">
    <property type="term" value="P:calcineurin-mediated signaling"/>
    <property type="evidence" value="ECO:0000318"/>
    <property type="project" value="GO_Central"/>
</dbReference>
<dbReference type="GO" id="GO:0033192">
    <property type="term" value="F:calmodulin-dependent protein phosphatase activity"/>
    <property type="evidence" value="ECO:0000318"/>
    <property type="project" value="GO_Central"/>
</dbReference>
<dbReference type="GO" id="GO:0005737">
    <property type="term" value="C:cytoplasm"/>
    <property type="evidence" value="ECO:0000318"/>
    <property type="project" value="GO_Central"/>
</dbReference>
<dbReference type="Pfam" id="PF00149">
    <property type="entry name" value="Metallophos"/>
    <property type="match status" value="1"/>
</dbReference>
<dbReference type="GO" id="GO:0005516">
    <property type="term" value="F:calmodulin binding"/>
    <property type="evidence" value="ECO:0000318"/>
    <property type="project" value="GO_Central"/>
</dbReference>
<keyword evidence="7" id="KW-0112">Calmodulin-binding</keyword>
<comment type="cofactor">
    <cofactor evidence="1">
        <name>Zn(2+)</name>
        <dbReference type="ChEBI" id="CHEBI:29105"/>
    </cofactor>
</comment>
<keyword evidence="5 12" id="KW-0378">Hydrolase</keyword>
<dbReference type="GeneID" id="20214035"/>
<dbReference type="Gene3D" id="3.60.21.10">
    <property type="match status" value="1"/>
</dbReference>
<accession>T1FYY7</accession>
<dbReference type="EMBL" id="AMQM01001063">
    <property type="status" value="NOT_ANNOTATED_CDS"/>
    <property type="molecule type" value="Genomic_DNA"/>
</dbReference>
<feature type="domain" description="Serine/threonine specific protein phosphatases" evidence="13">
    <location>
        <begin position="126"/>
        <end position="131"/>
    </location>
</feature>
<evidence type="ECO:0000259" key="13">
    <source>
        <dbReference type="PROSITE" id="PS00125"/>
    </source>
</evidence>
<keyword evidence="9" id="KW-0408">Iron</keyword>
<evidence type="ECO:0000256" key="9">
    <source>
        <dbReference type="ARBA" id="ARBA00023004"/>
    </source>
</evidence>
<dbReference type="STRING" id="6412.T1FYY7"/>
<dbReference type="HOGENOM" id="CLU_004962_6_0_1"/>
<evidence type="ECO:0000256" key="2">
    <source>
        <dbReference type="ARBA" id="ARBA00001965"/>
    </source>
</evidence>
<gene>
    <name evidence="15" type="primary">20214035</name>
    <name evidence="14" type="ORF">HELRODRAFT_67240</name>
</gene>
<evidence type="ECO:0000313" key="14">
    <source>
        <dbReference type="EMBL" id="ESN98826.1"/>
    </source>
</evidence>
<evidence type="ECO:0000256" key="12">
    <source>
        <dbReference type="RuleBase" id="RU004273"/>
    </source>
</evidence>
<dbReference type="KEGG" id="hro:HELRODRAFT_67240"/>
<dbReference type="eggNOG" id="KOG0375">
    <property type="taxonomic scope" value="Eukaryota"/>
</dbReference>
<dbReference type="InParanoid" id="T1FYY7"/>
<evidence type="ECO:0000256" key="11">
    <source>
        <dbReference type="ARBA" id="ARBA00048336"/>
    </source>
</evidence>
<dbReference type="PROSITE" id="PS00125">
    <property type="entry name" value="SER_THR_PHOSPHATASE"/>
    <property type="match status" value="1"/>
</dbReference>
<evidence type="ECO:0000256" key="8">
    <source>
        <dbReference type="ARBA" id="ARBA00022912"/>
    </source>
</evidence>
<dbReference type="AlphaFoldDB" id="T1FYY7"/>
<reference evidence="15" key="3">
    <citation type="submission" date="2015-06" db="UniProtKB">
        <authorList>
            <consortium name="EnsemblMetazoa"/>
        </authorList>
    </citation>
    <scope>IDENTIFICATION</scope>
</reference>
<keyword evidence="4" id="KW-0479">Metal-binding</keyword>
<evidence type="ECO:0000313" key="16">
    <source>
        <dbReference type="Proteomes" id="UP000015101"/>
    </source>
</evidence>
<dbReference type="SUPFAM" id="SSF56300">
    <property type="entry name" value="Metallo-dependent phosphatases"/>
    <property type="match status" value="1"/>
</dbReference>
<evidence type="ECO:0000256" key="10">
    <source>
        <dbReference type="ARBA" id="ARBA00047761"/>
    </source>
</evidence>
<dbReference type="PRINTS" id="PR00114">
    <property type="entry name" value="STPHPHTASE"/>
</dbReference>
<evidence type="ECO:0000256" key="1">
    <source>
        <dbReference type="ARBA" id="ARBA00001947"/>
    </source>
</evidence>
<sequence length="466" mass="53193">IPYPKTNRLDISDLYKDNKPSFALMKNHFQQEGRITQKAALQIIEDAQQLLKQEPTLLEVEAPITICGDVHGQFFDLLKLFEIGGPPSQVRYLFLGDYVDRGYFSIECVLYLYAIKINFPLSFFLLRGNHECRHLTAHFSFKLECMIKYSEKIYDSVMESFDALPLGALVNKQFLCIHGGLSPHIHTLQDIKMIYRFSEPPAMGPMCDLLWADPTEDFGNEKYEDLFLINTSRGCSYRYSYQAVVNFLNENLLLSVIRAHEAQDAGYQMYKKHATTGFPALMTIFSAPNYLDVYHNKAAIIKYDKKKLNIEQFTDSVHPYWLPNFMDAFSWSLPFIGERATPLPQINAVKTCSDEYLPQLHTDQIGNQLLKDLEKKKAAIQSKVRVISKMSRMFKILREESESLVVLKGLTPNGMLPIGALTGGKEGLENAMTGYMPNMKIKTFDDAKLLDKENETWPSANKAPGE</sequence>
<dbReference type="InterPro" id="IPR043360">
    <property type="entry name" value="PP2B"/>
</dbReference>
<protein>
    <recommendedName>
        <fullName evidence="12">Serine/threonine-protein phosphatase</fullName>
        <ecNumber evidence="12">3.1.3.16</ecNumber>
    </recommendedName>
</protein>
<name>T1FYY7_HELRO</name>
<dbReference type="EMBL" id="KB097143">
    <property type="protein sequence ID" value="ESN98826.1"/>
    <property type="molecule type" value="Genomic_DNA"/>
</dbReference>
<comment type="cofactor">
    <cofactor evidence="2">
        <name>Fe(3+)</name>
        <dbReference type="ChEBI" id="CHEBI:29034"/>
    </cofactor>
</comment>